<proteinExistence type="predicted"/>
<keyword evidence="2" id="KW-0808">Transferase</keyword>
<organism evidence="2 3">
    <name type="scientific">Arthrobacter jiangjiafuii</name>
    <dbReference type="NCBI Taxonomy" id="2817475"/>
    <lineage>
        <taxon>Bacteria</taxon>
        <taxon>Bacillati</taxon>
        <taxon>Actinomycetota</taxon>
        <taxon>Actinomycetes</taxon>
        <taxon>Micrococcales</taxon>
        <taxon>Micrococcaceae</taxon>
        <taxon>Arthrobacter</taxon>
    </lineage>
</organism>
<dbReference type="InterPro" id="IPR007345">
    <property type="entry name" value="Polysacch_pyruvyl_Trfase"/>
</dbReference>
<accession>A0A975M361</accession>
<dbReference type="AlphaFoldDB" id="A0A975M361"/>
<reference evidence="2 3" key="1">
    <citation type="submission" date="2021-05" db="EMBL/GenBank/DDBJ databases">
        <title>Novel species in genus Arthrobacter.</title>
        <authorList>
            <person name="Zhang G."/>
        </authorList>
    </citation>
    <scope>NUCLEOTIDE SEQUENCE [LARGE SCALE GENOMIC DNA]</scope>
    <source>
        <strain evidence="3">zg-ZUI227</strain>
    </source>
</reference>
<evidence type="ECO:0000313" key="3">
    <source>
        <dbReference type="Proteomes" id="UP000676885"/>
    </source>
</evidence>
<dbReference type="Proteomes" id="UP000676885">
    <property type="component" value="Chromosome"/>
</dbReference>
<dbReference type="EMBL" id="CP076022">
    <property type="protein sequence ID" value="QWC09100.1"/>
    <property type="molecule type" value="Genomic_DNA"/>
</dbReference>
<evidence type="ECO:0000259" key="1">
    <source>
        <dbReference type="Pfam" id="PF04230"/>
    </source>
</evidence>
<keyword evidence="3" id="KW-1185">Reference proteome</keyword>
<protein>
    <submittedName>
        <fullName evidence="2">Polysaccharide pyruvyl transferase family protein</fullName>
    </submittedName>
</protein>
<gene>
    <name evidence="2" type="ORF">KKR91_11315</name>
</gene>
<sequence length="287" mass="30397">MAGPQAAPATAAGLVPEGCVNVLWWDERANFGDAVGPWLVNRITGLTPVNGWKRHLAVPPLAAVGSTAGWLEQHGSQVWGAGLMHRLSPAAAERLARLNGVRIHAVRGGLTAAQLRSRLGWSVPAVYGDPALLLPRFLPVPDGQPSQGKVSVVPHIDHQGLFSAAEADGVHMVDAGQDMESVVREIAASRACISSSLHGIIVAQAYGVPWVWVRIDDAVIAGDTFKFRDFFTTVQASAVSALNITAAGARHLDPVDLARKASLPRLQVSLDALLDAFPLSRRPGVRV</sequence>
<dbReference type="GO" id="GO:0016740">
    <property type="term" value="F:transferase activity"/>
    <property type="evidence" value="ECO:0007669"/>
    <property type="project" value="UniProtKB-KW"/>
</dbReference>
<feature type="domain" description="Polysaccharide pyruvyl transferase" evidence="1">
    <location>
        <begin position="78"/>
        <end position="216"/>
    </location>
</feature>
<dbReference type="RefSeq" id="WP_210229615.1">
    <property type="nucleotide sequence ID" value="NZ_CP076022.1"/>
</dbReference>
<name>A0A975M361_9MICC</name>
<evidence type="ECO:0000313" key="2">
    <source>
        <dbReference type="EMBL" id="QWC09100.1"/>
    </source>
</evidence>
<dbReference type="KEGG" id="ajg:KKR91_11315"/>
<dbReference type="Pfam" id="PF04230">
    <property type="entry name" value="PS_pyruv_trans"/>
    <property type="match status" value="1"/>
</dbReference>